<evidence type="ECO:0008006" key="3">
    <source>
        <dbReference type="Google" id="ProtNLM"/>
    </source>
</evidence>
<organism evidence="1 2">
    <name type="scientific">Lasallia pustulata</name>
    <dbReference type="NCBI Taxonomy" id="136370"/>
    <lineage>
        <taxon>Eukaryota</taxon>
        <taxon>Fungi</taxon>
        <taxon>Dikarya</taxon>
        <taxon>Ascomycota</taxon>
        <taxon>Pezizomycotina</taxon>
        <taxon>Lecanoromycetes</taxon>
        <taxon>OSLEUM clade</taxon>
        <taxon>Umbilicariomycetidae</taxon>
        <taxon>Umbilicariales</taxon>
        <taxon>Umbilicariaceae</taxon>
        <taxon>Lasallia</taxon>
    </lineage>
</organism>
<accession>A0A1W5DDE2</accession>
<dbReference type="Proteomes" id="UP000192927">
    <property type="component" value="Unassembled WGS sequence"/>
</dbReference>
<reference evidence="2" key="1">
    <citation type="submission" date="2017-03" db="EMBL/GenBank/DDBJ databases">
        <authorList>
            <person name="Sharma R."/>
            <person name="Thines M."/>
        </authorList>
    </citation>
    <scope>NUCLEOTIDE SEQUENCE [LARGE SCALE GENOMIC DNA]</scope>
</reference>
<keyword evidence="2" id="KW-1185">Reference proteome</keyword>
<sequence length="177" mass="20090">MTSAQQADRTAHPTLTSHGFRARDLGMFDPNPNLEAVESKEGYQIFHDVWSFTEHVKSKAVTPELAKVIRKNLDACLLGKAERWHTSETDAVYKSSLRNDPDSCTLWCKALESRFREAPGISLSRLESLRYTIRDARNRLDPEDFVSQIIMNGKNSGLATTEAQQILLAYEHFDAEF</sequence>
<evidence type="ECO:0000313" key="2">
    <source>
        <dbReference type="Proteomes" id="UP000192927"/>
    </source>
</evidence>
<evidence type="ECO:0000313" key="1">
    <source>
        <dbReference type="EMBL" id="SLM41025.1"/>
    </source>
</evidence>
<dbReference type="EMBL" id="FWEW01003759">
    <property type="protein sequence ID" value="SLM41025.1"/>
    <property type="molecule type" value="Genomic_DNA"/>
</dbReference>
<dbReference type="AlphaFoldDB" id="A0A1W5DDE2"/>
<name>A0A1W5DDE2_9LECA</name>
<protein>
    <recommendedName>
        <fullName evidence="3">Retrotransposon gag domain-containing protein</fullName>
    </recommendedName>
</protein>
<proteinExistence type="predicted"/>